<feature type="chain" id="PRO_5034670004" evidence="3">
    <location>
        <begin position="30"/>
        <end position="313"/>
    </location>
</feature>
<protein>
    <submittedName>
        <fullName evidence="4">Uncharacterized protein</fullName>
    </submittedName>
</protein>
<feature type="region of interest" description="Disordered" evidence="1">
    <location>
        <begin position="145"/>
        <end position="253"/>
    </location>
</feature>
<feature type="compositionally biased region" description="Polar residues" evidence="1">
    <location>
        <begin position="178"/>
        <end position="238"/>
    </location>
</feature>
<feature type="region of interest" description="Disordered" evidence="1">
    <location>
        <begin position="91"/>
        <end position="115"/>
    </location>
</feature>
<dbReference type="Ensembl" id="ENSVKKT00000011912.1">
    <property type="protein sequence ID" value="ENSVKKP00000011633.1"/>
    <property type="gene ID" value="ENSVKKG00000008104.1"/>
</dbReference>
<feature type="compositionally biased region" description="Basic and acidic residues" evidence="1">
    <location>
        <begin position="102"/>
        <end position="115"/>
    </location>
</feature>
<dbReference type="OrthoDB" id="8964578at2759"/>
<proteinExistence type="predicted"/>
<keyword evidence="5" id="KW-1185">Reference proteome</keyword>
<feature type="compositionally biased region" description="Basic and acidic residues" evidence="1">
    <location>
        <begin position="161"/>
        <end position="176"/>
    </location>
</feature>
<accession>A0A8D2JJK6</accession>
<feature type="signal peptide" evidence="3">
    <location>
        <begin position="1"/>
        <end position="29"/>
    </location>
</feature>
<dbReference type="AlphaFoldDB" id="A0A8D2JJK6"/>
<evidence type="ECO:0000313" key="5">
    <source>
        <dbReference type="Proteomes" id="UP000694545"/>
    </source>
</evidence>
<keyword evidence="2" id="KW-0812">Transmembrane</keyword>
<keyword evidence="2" id="KW-0472">Membrane</keyword>
<sequence>MAGTCLSLCSLHTVCCFLAGTLLSLPGNGQNVSTVWTIAYTAITVDGDTTVASELNASSSSSPETLASATLSSVNVTTALQITDHFTNASIDMPSLPTPTADFKETNHSRLDDDAKPTNTTFWVISSTDVMATETFQSKEIRGTAAVPQPTSPTFSSLGPTERRSETMPVTDHEITTEESTAKSTAVPSATITDAGELTQNASNITTSTPGVVSSTLMSQTTVPVETEQPTNHIQKTSVADGEDLPSMPETKPISEDPLVIALIFIFIVTIGILALMGFLRYRRQSGQLQFRRLQDLPMDDMMEDTPLSLYSY</sequence>
<keyword evidence="2" id="KW-1133">Transmembrane helix</keyword>
<name>A0A8D2JJK6_VARKO</name>
<dbReference type="Proteomes" id="UP000694545">
    <property type="component" value="Unplaced"/>
</dbReference>
<dbReference type="KEGG" id="vko:123029283"/>
<dbReference type="OMA" id="CAWDSSE"/>
<keyword evidence="3" id="KW-0732">Signal</keyword>
<reference evidence="4" key="2">
    <citation type="submission" date="2025-09" db="UniProtKB">
        <authorList>
            <consortium name="Ensembl"/>
        </authorList>
    </citation>
    <scope>IDENTIFICATION</scope>
</reference>
<reference evidence="4" key="1">
    <citation type="submission" date="2025-08" db="UniProtKB">
        <authorList>
            <consortium name="Ensembl"/>
        </authorList>
    </citation>
    <scope>IDENTIFICATION</scope>
</reference>
<gene>
    <name evidence="4" type="primary">LOC123029283</name>
</gene>
<feature type="transmembrane region" description="Helical" evidence="2">
    <location>
        <begin position="259"/>
        <end position="282"/>
    </location>
</feature>
<dbReference type="RefSeq" id="XP_044298014.1">
    <property type="nucleotide sequence ID" value="XM_044442079.1"/>
</dbReference>
<evidence type="ECO:0000313" key="4">
    <source>
        <dbReference type="Ensembl" id="ENSVKKP00000011633.1"/>
    </source>
</evidence>
<evidence type="ECO:0000256" key="2">
    <source>
        <dbReference type="SAM" id="Phobius"/>
    </source>
</evidence>
<organism evidence="4 5">
    <name type="scientific">Varanus komodoensis</name>
    <name type="common">Komodo dragon</name>
    <dbReference type="NCBI Taxonomy" id="61221"/>
    <lineage>
        <taxon>Eukaryota</taxon>
        <taxon>Metazoa</taxon>
        <taxon>Chordata</taxon>
        <taxon>Craniata</taxon>
        <taxon>Vertebrata</taxon>
        <taxon>Euteleostomi</taxon>
        <taxon>Lepidosauria</taxon>
        <taxon>Squamata</taxon>
        <taxon>Bifurcata</taxon>
        <taxon>Unidentata</taxon>
        <taxon>Episquamata</taxon>
        <taxon>Toxicofera</taxon>
        <taxon>Anguimorpha</taxon>
        <taxon>Paleoanguimorpha</taxon>
        <taxon>Varanoidea</taxon>
        <taxon>Varanidae</taxon>
        <taxon>Varanus</taxon>
    </lineage>
</organism>
<evidence type="ECO:0000256" key="3">
    <source>
        <dbReference type="SAM" id="SignalP"/>
    </source>
</evidence>
<evidence type="ECO:0000256" key="1">
    <source>
        <dbReference type="SAM" id="MobiDB-lite"/>
    </source>
</evidence>
<dbReference type="GeneID" id="123029283"/>